<evidence type="ECO:0000313" key="3">
    <source>
        <dbReference type="Proteomes" id="UP000177169"/>
    </source>
</evidence>
<reference evidence="2 3" key="1">
    <citation type="journal article" date="2016" name="Nat. Commun.">
        <title>Thousands of microbial genomes shed light on interconnected biogeochemical processes in an aquifer system.</title>
        <authorList>
            <person name="Anantharaman K."/>
            <person name="Brown C.T."/>
            <person name="Hug L.A."/>
            <person name="Sharon I."/>
            <person name="Castelle C.J."/>
            <person name="Probst A.J."/>
            <person name="Thomas B.C."/>
            <person name="Singh A."/>
            <person name="Wilkins M.J."/>
            <person name="Karaoz U."/>
            <person name="Brodie E.L."/>
            <person name="Williams K.H."/>
            <person name="Hubbard S.S."/>
            <person name="Banfield J.F."/>
        </authorList>
    </citation>
    <scope>NUCLEOTIDE SEQUENCE [LARGE SCALE GENOMIC DNA]</scope>
</reference>
<keyword evidence="1" id="KW-1133">Transmembrane helix</keyword>
<dbReference type="EMBL" id="MGGR01000027">
    <property type="protein sequence ID" value="OGM32873.1"/>
    <property type="molecule type" value="Genomic_DNA"/>
</dbReference>
<evidence type="ECO:0000313" key="2">
    <source>
        <dbReference type="EMBL" id="OGM32873.1"/>
    </source>
</evidence>
<name>A0A1F7YZT2_9BACT</name>
<dbReference type="STRING" id="1802505.A3D01_04840"/>
<evidence type="ECO:0000256" key="1">
    <source>
        <dbReference type="SAM" id="Phobius"/>
    </source>
</evidence>
<feature type="transmembrane region" description="Helical" evidence="1">
    <location>
        <begin position="34"/>
        <end position="56"/>
    </location>
</feature>
<organism evidence="2 3">
    <name type="scientific">Candidatus Woesebacteria bacterium RIFCSPHIGHO2_02_FULL_39_13</name>
    <dbReference type="NCBI Taxonomy" id="1802505"/>
    <lineage>
        <taxon>Bacteria</taxon>
        <taxon>Candidatus Woeseibacteriota</taxon>
    </lineage>
</organism>
<dbReference type="Proteomes" id="UP000177169">
    <property type="component" value="Unassembled WGS sequence"/>
</dbReference>
<proteinExistence type="predicted"/>
<feature type="transmembrane region" description="Helical" evidence="1">
    <location>
        <begin position="62"/>
        <end position="80"/>
    </location>
</feature>
<gene>
    <name evidence="2" type="ORF">A3D01_04840</name>
</gene>
<accession>A0A1F7YZT2</accession>
<feature type="transmembrane region" description="Helical" evidence="1">
    <location>
        <begin position="92"/>
        <end position="108"/>
    </location>
</feature>
<comment type="caution">
    <text evidence="2">The sequence shown here is derived from an EMBL/GenBank/DDBJ whole genome shotgun (WGS) entry which is preliminary data.</text>
</comment>
<dbReference type="AlphaFoldDB" id="A0A1F7YZT2"/>
<keyword evidence="1" id="KW-0472">Membrane</keyword>
<sequence>MAQKKINKKRFFFEKEYKFNDTGGLLNIRRLINLGLVSIFFAFFIVLVVLQAWVIFTDSGLTVSPLIYWMLFLGLAAYVVKKSMISSLALKLALVLYIIASLFTIVGLAGVGEIFMKVSLITWIVGLGKALIEYKNVEGIDNNHRI</sequence>
<keyword evidence="1" id="KW-0812">Transmembrane</keyword>
<protein>
    <submittedName>
        <fullName evidence="2">Uncharacterized protein</fullName>
    </submittedName>
</protein>